<dbReference type="InterPro" id="IPR031100">
    <property type="entry name" value="LOG_fam"/>
</dbReference>
<dbReference type="STRING" id="365046.Rta_23010"/>
<keyword evidence="3" id="KW-0378">Hydrolase</keyword>
<gene>
    <name evidence="4" type="ordered locus">Rta_23010</name>
</gene>
<reference evidence="5" key="1">
    <citation type="submission" date="2006-01" db="EMBL/GenBank/DDBJ databases">
        <title>Genome of the cyst-dividing bacterium Ramlibacter tataouinensis.</title>
        <authorList>
            <person name="Barakat M."/>
            <person name="Ortet P."/>
            <person name="De Luca G."/>
            <person name="Jourlin-Castelli C."/>
            <person name="Ansaldi M."/>
            <person name="Py B."/>
            <person name="Fichant G."/>
            <person name="Coutinho P."/>
            <person name="Voulhoux R."/>
            <person name="Bastien O."/>
            <person name="Roy S."/>
            <person name="Marechal E."/>
            <person name="Henrissat B."/>
            <person name="Quentin Y."/>
            <person name="Noirot P."/>
            <person name="Filloux A."/>
            <person name="Mejean V."/>
            <person name="DuBow M."/>
            <person name="Barras F."/>
            <person name="Heulin T."/>
        </authorList>
    </citation>
    <scope>NUCLEOTIDE SEQUENCE [LARGE SCALE GENOMIC DNA]</scope>
    <source>
        <strain evidence="5">ATCC BAA-407 / DSM 14655 / LMG 21543 / TTB310</strain>
    </source>
</reference>
<comment type="catalytic activity">
    <reaction evidence="1">
        <text>AMP + H2O = D-ribose 5-phosphate + adenine</text>
        <dbReference type="Rhea" id="RHEA:20129"/>
        <dbReference type="ChEBI" id="CHEBI:15377"/>
        <dbReference type="ChEBI" id="CHEBI:16708"/>
        <dbReference type="ChEBI" id="CHEBI:78346"/>
        <dbReference type="ChEBI" id="CHEBI:456215"/>
        <dbReference type="EC" id="3.2.2.4"/>
    </reaction>
</comment>
<accession>F5Y0J3</accession>
<dbReference type="NCBIfam" id="TIGR00730">
    <property type="entry name" value="Rossman fold protein, TIGR00730 family"/>
    <property type="match status" value="1"/>
</dbReference>
<evidence type="ECO:0000256" key="1">
    <source>
        <dbReference type="ARBA" id="ARBA00000274"/>
    </source>
</evidence>
<dbReference type="PATRIC" id="fig|365046.3.peg.2357"/>
<dbReference type="Gene3D" id="3.40.50.450">
    <property type="match status" value="1"/>
</dbReference>
<organism evidence="4 5">
    <name type="scientific">Ramlibacter tataouinensis (strain ATCC BAA-407 / DSM 14655 / LMG 21543 / TTB310)</name>
    <dbReference type="NCBI Taxonomy" id="365046"/>
    <lineage>
        <taxon>Bacteria</taxon>
        <taxon>Pseudomonadati</taxon>
        <taxon>Pseudomonadota</taxon>
        <taxon>Betaproteobacteria</taxon>
        <taxon>Burkholderiales</taxon>
        <taxon>Comamonadaceae</taxon>
        <taxon>Ramlibacter</taxon>
    </lineage>
</organism>
<evidence type="ECO:0000256" key="3">
    <source>
        <dbReference type="RuleBase" id="RU363015"/>
    </source>
</evidence>
<name>F5Y0J3_RAMTT</name>
<proteinExistence type="inferred from homology"/>
<dbReference type="EMBL" id="CP000245">
    <property type="protein sequence ID" value="AEG93399.1"/>
    <property type="molecule type" value="Genomic_DNA"/>
</dbReference>
<dbReference type="KEGG" id="rta:Rta_23010"/>
<dbReference type="GO" id="GO:0008714">
    <property type="term" value="F:AMP nucleosidase activity"/>
    <property type="evidence" value="ECO:0007669"/>
    <property type="project" value="UniProtKB-EC"/>
</dbReference>
<dbReference type="EC" id="3.2.2.n1" evidence="3"/>
<protein>
    <recommendedName>
        <fullName evidence="3">Cytokinin riboside 5'-monophosphate phosphoribohydrolase</fullName>
        <ecNumber evidence="3">3.2.2.n1</ecNumber>
    </recommendedName>
</protein>
<dbReference type="InterPro" id="IPR005269">
    <property type="entry name" value="LOG"/>
</dbReference>
<reference evidence="4 5" key="2">
    <citation type="journal article" date="2011" name="PLoS ONE">
        <title>The Cyst-Dividing Bacterium Ramlibacter tataouinensis TTB310 Genome Reveals a Well-Stocked Toolbox for Adaptation to a Desert Environment.</title>
        <authorList>
            <person name="De Luca G."/>
            <person name="Barakat M."/>
            <person name="Ortet P."/>
            <person name="Fochesato S."/>
            <person name="Jourlin-Castelli C."/>
            <person name="Ansaldi M."/>
            <person name="Py B."/>
            <person name="Fichant G."/>
            <person name="Coutinho P.M."/>
            <person name="Voulhoux R."/>
            <person name="Bastien O."/>
            <person name="Marechal E."/>
            <person name="Henrissat B."/>
            <person name="Quentin Y."/>
            <person name="Noirot P."/>
            <person name="Filloux A."/>
            <person name="Mejean V."/>
            <person name="Dubow M.S."/>
            <person name="Barras F."/>
            <person name="Barbe V."/>
            <person name="Weissenbach J."/>
            <person name="Mihalcescu I."/>
            <person name="Vermeglio A."/>
            <person name="Achouak W."/>
            <person name="Heulin T."/>
        </authorList>
    </citation>
    <scope>NUCLEOTIDE SEQUENCE [LARGE SCALE GENOMIC DNA]</scope>
    <source>
        <strain evidence="5">ATCC BAA-407 / DSM 14655 / LMG 21543 / TTB310</strain>
    </source>
</reference>
<dbReference type="Pfam" id="PF03641">
    <property type="entry name" value="Lysine_decarbox"/>
    <property type="match status" value="1"/>
</dbReference>
<dbReference type="eggNOG" id="COG1611">
    <property type="taxonomic scope" value="Bacteria"/>
</dbReference>
<sequence>MPAMSALPAASPTELALHQSSPSFSVCVYCGSRNGMAAPFVQAAQTVGRWIGERGGQLVYGGGNNGLMGLAADAALAAGGRVVGIIPQALVDKEWAKRDCTELHIVDSMHDRKRMMAERADAFIALPGGIGTFEEFFEVWTWRQLGYHDKPVGLLDVDGYYQPLLAFLQSAVRHGFMNDWQMDLIRVGSDAPALLQSLVQDAGMNAGTTDLSRI</sequence>
<dbReference type="HOGENOM" id="CLU_058336_4_2_4"/>
<dbReference type="PANTHER" id="PTHR31223">
    <property type="entry name" value="LOG FAMILY PROTEIN YJL055W"/>
    <property type="match status" value="1"/>
</dbReference>
<comment type="similarity">
    <text evidence="2 3">Belongs to the LOG family.</text>
</comment>
<keyword evidence="5" id="KW-1185">Reference proteome</keyword>
<dbReference type="Proteomes" id="UP000008385">
    <property type="component" value="Chromosome"/>
</dbReference>
<evidence type="ECO:0000313" key="4">
    <source>
        <dbReference type="EMBL" id="AEG93399.1"/>
    </source>
</evidence>
<dbReference type="GO" id="GO:0009691">
    <property type="term" value="P:cytokinin biosynthetic process"/>
    <property type="evidence" value="ECO:0007669"/>
    <property type="project" value="UniProtKB-UniRule"/>
</dbReference>
<dbReference type="GO" id="GO:0005829">
    <property type="term" value="C:cytosol"/>
    <property type="evidence" value="ECO:0007669"/>
    <property type="project" value="TreeGrafter"/>
</dbReference>
<dbReference type="AlphaFoldDB" id="F5Y0J3"/>
<evidence type="ECO:0000256" key="2">
    <source>
        <dbReference type="ARBA" id="ARBA00006763"/>
    </source>
</evidence>
<keyword evidence="3" id="KW-0203">Cytokinin biosynthesis</keyword>
<dbReference type="SUPFAM" id="SSF102405">
    <property type="entry name" value="MCP/YpsA-like"/>
    <property type="match status" value="1"/>
</dbReference>
<evidence type="ECO:0000313" key="5">
    <source>
        <dbReference type="Proteomes" id="UP000008385"/>
    </source>
</evidence>
<dbReference type="PANTHER" id="PTHR31223:SF70">
    <property type="entry name" value="LOG FAMILY PROTEIN YJL055W"/>
    <property type="match status" value="1"/>
</dbReference>